<evidence type="ECO:0000256" key="1">
    <source>
        <dbReference type="SAM" id="MobiDB-lite"/>
    </source>
</evidence>
<name>C6SF68_NEIME</name>
<protein>
    <submittedName>
        <fullName evidence="2">Uncharacterized protein</fullName>
    </submittedName>
</protein>
<dbReference type="AlphaFoldDB" id="C6SF68"/>
<organism evidence="2">
    <name type="scientific">Neisseria meningitidis alpha153</name>
    <dbReference type="NCBI Taxonomy" id="663926"/>
    <lineage>
        <taxon>Bacteria</taxon>
        <taxon>Pseudomonadati</taxon>
        <taxon>Pseudomonadota</taxon>
        <taxon>Betaproteobacteria</taxon>
        <taxon>Neisseriales</taxon>
        <taxon>Neisseriaceae</taxon>
        <taxon>Neisseria</taxon>
    </lineage>
</organism>
<reference evidence="2" key="1">
    <citation type="journal article" date="2008" name="Proc. Natl. Acad. Sci. U.S.A.">
        <title>Whole-genome comparison of disease and carriage strains provides insights into virulence evolution in Neisseria meningitidis.</title>
        <authorList>
            <person name="Schoen C."/>
            <person name="Blom J."/>
            <person name="Claus H."/>
            <person name="Schramm-Glueck A."/>
            <person name="Brandt P."/>
            <person name="Mueller T."/>
            <person name="Goesmann A."/>
            <person name="Joseph B."/>
            <person name="Konietzny S."/>
            <person name="Kurzai O."/>
            <person name="Schmitt C."/>
            <person name="Friedrich T."/>
            <person name="Linke B."/>
            <person name="Vogel U."/>
            <person name="Frosch M."/>
        </authorList>
    </citation>
    <scope>NUCLEOTIDE SEQUENCE</scope>
    <source>
        <strain evidence="2">Alpha153</strain>
    </source>
</reference>
<sequence>MQKDIRREGNPSGFYREDRIHHRIADIAPARTAYAVPGNQGRLSKIFFGISFRQTPNRKRAGRNSRPAGGVAAMPSEATNPASDGICLPKSK</sequence>
<proteinExistence type="predicted"/>
<gene>
    <name evidence="2" type="ORF">NME_1937</name>
</gene>
<dbReference type="EMBL" id="AM889137">
    <property type="protein sequence ID" value="CBA08816.1"/>
    <property type="molecule type" value="Genomic_DNA"/>
</dbReference>
<accession>C6SF68</accession>
<feature type="region of interest" description="Disordered" evidence="1">
    <location>
        <begin position="56"/>
        <end position="92"/>
    </location>
</feature>
<evidence type="ECO:0000313" key="2">
    <source>
        <dbReference type="EMBL" id="CBA08816.1"/>
    </source>
</evidence>